<accession>A0A840TH12</accession>
<feature type="domain" description="Oxidoreductase molybdopterin-binding" evidence="1">
    <location>
        <begin position="18"/>
        <end position="161"/>
    </location>
</feature>
<reference evidence="2 3" key="1">
    <citation type="submission" date="2020-08" db="EMBL/GenBank/DDBJ databases">
        <title>Genomic Encyclopedia of Type Strains, Phase IV (KMG-IV): sequencing the most valuable type-strain genomes for metagenomic binning, comparative biology and taxonomic classification.</title>
        <authorList>
            <person name="Goeker M."/>
        </authorList>
    </citation>
    <scope>NUCLEOTIDE SEQUENCE [LARGE SCALE GENOMIC DNA]</scope>
    <source>
        <strain evidence="2 3">DSM 105074</strain>
    </source>
</reference>
<organism evidence="2 3">
    <name type="scientific">Rhabdobacter roseus</name>
    <dbReference type="NCBI Taxonomy" id="1655419"/>
    <lineage>
        <taxon>Bacteria</taxon>
        <taxon>Pseudomonadati</taxon>
        <taxon>Bacteroidota</taxon>
        <taxon>Cytophagia</taxon>
        <taxon>Cytophagales</taxon>
        <taxon>Cytophagaceae</taxon>
        <taxon>Rhabdobacter</taxon>
    </lineage>
</organism>
<evidence type="ECO:0000259" key="1">
    <source>
        <dbReference type="Pfam" id="PF00174"/>
    </source>
</evidence>
<comment type="caution">
    <text evidence="2">The sequence shown here is derived from an EMBL/GenBank/DDBJ whole genome shotgun (WGS) entry which is preliminary data.</text>
</comment>
<dbReference type="Gene3D" id="3.90.420.10">
    <property type="entry name" value="Oxidoreductase, molybdopterin-binding domain"/>
    <property type="match status" value="1"/>
</dbReference>
<name>A0A840TH12_9BACT</name>
<dbReference type="Pfam" id="PF00174">
    <property type="entry name" value="Oxidored_molyb"/>
    <property type="match status" value="1"/>
</dbReference>
<dbReference type="RefSeq" id="WP_184172826.1">
    <property type="nucleotide sequence ID" value="NZ_JACHGF010000002.1"/>
</dbReference>
<dbReference type="AlphaFoldDB" id="A0A840TH12"/>
<protein>
    <submittedName>
        <fullName evidence="2">DMSO/TMAO reductase YedYZ molybdopterin-dependent catalytic subunit</fullName>
    </submittedName>
</protein>
<dbReference type="EMBL" id="JACHGF010000002">
    <property type="protein sequence ID" value="MBB5283436.1"/>
    <property type="molecule type" value="Genomic_DNA"/>
</dbReference>
<dbReference type="SUPFAM" id="SSF56524">
    <property type="entry name" value="Oxidoreductase molybdopterin-binding domain"/>
    <property type="match status" value="1"/>
</dbReference>
<evidence type="ECO:0000313" key="2">
    <source>
        <dbReference type="EMBL" id="MBB5283436.1"/>
    </source>
</evidence>
<dbReference type="InterPro" id="IPR000572">
    <property type="entry name" value="OxRdtase_Mopterin-bd_dom"/>
</dbReference>
<dbReference type="Proteomes" id="UP000557307">
    <property type="component" value="Unassembled WGS sequence"/>
</dbReference>
<keyword evidence="3" id="KW-1185">Reference proteome</keyword>
<proteinExistence type="predicted"/>
<evidence type="ECO:0000313" key="3">
    <source>
        <dbReference type="Proteomes" id="UP000557307"/>
    </source>
</evidence>
<sequence length="164" mass="17970">MKTCFTLGVLWLILIKVNAQSLQITGLVKTSQTFTVSDILKMGTLQTLPDFQVVTMSGEVRHTLVKPRGVLLRTLLDQAEVPFASPKERGKLYVAAKATDDYTALFSYLDLYNNPTGDHVWVVVEENGKPLAGTGPFLLLVANDKVSGARHVKWLASVVVGKVE</sequence>
<dbReference type="InterPro" id="IPR036374">
    <property type="entry name" value="OxRdtase_Mopterin-bd_sf"/>
</dbReference>
<gene>
    <name evidence="2" type="ORF">HNQ92_001562</name>
</gene>